<feature type="region of interest" description="Disordered" evidence="1">
    <location>
        <begin position="57"/>
        <end position="86"/>
    </location>
</feature>
<proteinExistence type="predicted"/>
<name>A0A3M7MHP2_9PLEO</name>
<sequence length="86" mass="9094">MGKKAGQRDAEDAAFQGYPHSRRPADGRKSPPIGGFAREVREVRFCGDAEASYLGVEPVTTLGGPPPSNPATESRKPNTLGETAIL</sequence>
<reference evidence="2 3" key="1">
    <citation type="journal article" date="2014" name="PLoS ONE">
        <title>De novo Genome Assembly of the Fungal Plant Pathogen Pyrenophora semeniperda.</title>
        <authorList>
            <person name="Soliai M.M."/>
            <person name="Meyer S.E."/>
            <person name="Udall J.A."/>
            <person name="Elzinga D.E."/>
            <person name="Hermansen R.A."/>
            <person name="Bodily P.M."/>
            <person name="Hart A.A."/>
            <person name="Coleman C.E."/>
        </authorList>
    </citation>
    <scope>NUCLEOTIDE SEQUENCE [LARGE SCALE GENOMIC DNA]</scope>
    <source>
        <strain evidence="2 3">CCB06</strain>
        <tissue evidence="2">Mycelium</tissue>
    </source>
</reference>
<protein>
    <submittedName>
        <fullName evidence="2">Uncharacterized protein</fullName>
    </submittedName>
</protein>
<evidence type="ECO:0000313" key="2">
    <source>
        <dbReference type="EMBL" id="RMZ73844.1"/>
    </source>
</evidence>
<dbReference type="Proteomes" id="UP000265663">
    <property type="component" value="Unassembled WGS sequence"/>
</dbReference>
<dbReference type="AlphaFoldDB" id="A0A3M7MHP2"/>
<feature type="region of interest" description="Disordered" evidence="1">
    <location>
        <begin position="1"/>
        <end position="34"/>
    </location>
</feature>
<keyword evidence="3" id="KW-1185">Reference proteome</keyword>
<accession>A0A3M7MHP2</accession>
<evidence type="ECO:0000256" key="1">
    <source>
        <dbReference type="SAM" id="MobiDB-lite"/>
    </source>
</evidence>
<evidence type="ECO:0000313" key="3">
    <source>
        <dbReference type="Proteomes" id="UP000265663"/>
    </source>
</evidence>
<dbReference type="EMBL" id="KE747843">
    <property type="protein sequence ID" value="RMZ73844.1"/>
    <property type="molecule type" value="Genomic_DNA"/>
</dbReference>
<organism evidence="2 3">
    <name type="scientific">Pyrenophora seminiperda CCB06</name>
    <dbReference type="NCBI Taxonomy" id="1302712"/>
    <lineage>
        <taxon>Eukaryota</taxon>
        <taxon>Fungi</taxon>
        <taxon>Dikarya</taxon>
        <taxon>Ascomycota</taxon>
        <taxon>Pezizomycotina</taxon>
        <taxon>Dothideomycetes</taxon>
        <taxon>Pleosporomycetidae</taxon>
        <taxon>Pleosporales</taxon>
        <taxon>Pleosporineae</taxon>
        <taxon>Pleosporaceae</taxon>
        <taxon>Pyrenophora</taxon>
    </lineage>
</organism>
<feature type="compositionally biased region" description="Basic and acidic residues" evidence="1">
    <location>
        <begin position="1"/>
        <end position="11"/>
    </location>
</feature>
<gene>
    <name evidence="2" type="ORF">GMOD_00004642</name>
</gene>